<keyword evidence="3" id="KW-1185">Reference proteome</keyword>
<dbReference type="EMBL" id="JACASE010000008">
    <property type="protein sequence ID" value="KAF6441298.1"/>
    <property type="molecule type" value="Genomic_DNA"/>
</dbReference>
<comment type="caution">
    <text evidence="2">The sequence shown here is derived from an EMBL/GenBank/DDBJ whole genome shotgun (WGS) entry which is preliminary data.</text>
</comment>
<feature type="region of interest" description="Disordered" evidence="1">
    <location>
        <begin position="59"/>
        <end position="114"/>
    </location>
</feature>
<evidence type="ECO:0000313" key="2">
    <source>
        <dbReference type="EMBL" id="KAF6441298.1"/>
    </source>
</evidence>
<evidence type="ECO:0000313" key="3">
    <source>
        <dbReference type="Proteomes" id="UP000593571"/>
    </source>
</evidence>
<proteinExistence type="predicted"/>
<sequence length="161" mass="17190">MSFPGDSEAGTGSQQAALSPTRVPQGRECPGYLQRAALRSSRRKHRRFFSGIYCRDLTTPGGKCRDPEGPVGLGPSGLQLPGLSTPSRQPPPVQASLPSRVGRQAGVYSGGPGPLRRRGCGSARVLPPSTDPRVAADFQSIRLSAYYSVGWRHLSFLMRAA</sequence>
<feature type="region of interest" description="Disordered" evidence="1">
    <location>
        <begin position="1"/>
        <end position="30"/>
    </location>
</feature>
<name>A0A7J8F0M2_ROUAE</name>
<dbReference type="AlphaFoldDB" id="A0A7J8F0M2"/>
<accession>A0A7J8F0M2</accession>
<protein>
    <submittedName>
        <fullName evidence="2">Uncharacterized protein</fullName>
    </submittedName>
</protein>
<gene>
    <name evidence="2" type="ORF">HJG63_012438</name>
</gene>
<dbReference type="Proteomes" id="UP000593571">
    <property type="component" value="Unassembled WGS sequence"/>
</dbReference>
<feature type="compositionally biased region" description="Low complexity" evidence="1">
    <location>
        <begin position="76"/>
        <end position="87"/>
    </location>
</feature>
<reference evidence="2 3" key="1">
    <citation type="journal article" date="2020" name="Nature">
        <title>Six reference-quality genomes reveal evolution of bat adaptations.</title>
        <authorList>
            <person name="Jebb D."/>
            <person name="Huang Z."/>
            <person name="Pippel M."/>
            <person name="Hughes G.M."/>
            <person name="Lavrichenko K."/>
            <person name="Devanna P."/>
            <person name="Winkler S."/>
            <person name="Jermiin L.S."/>
            <person name="Skirmuntt E.C."/>
            <person name="Katzourakis A."/>
            <person name="Burkitt-Gray L."/>
            <person name="Ray D.A."/>
            <person name="Sullivan K.A.M."/>
            <person name="Roscito J.G."/>
            <person name="Kirilenko B.M."/>
            <person name="Davalos L.M."/>
            <person name="Corthals A.P."/>
            <person name="Power M.L."/>
            <person name="Jones G."/>
            <person name="Ransome R.D."/>
            <person name="Dechmann D.K.N."/>
            <person name="Locatelli A.G."/>
            <person name="Puechmaille S.J."/>
            <person name="Fedrigo O."/>
            <person name="Jarvis E.D."/>
            <person name="Hiller M."/>
            <person name="Vernes S.C."/>
            <person name="Myers E.W."/>
            <person name="Teeling E.C."/>
        </authorList>
    </citation>
    <scope>NUCLEOTIDE SEQUENCE [LARGE SCALE GENOMIC DNA]</scope>
    <source>
        <strain evidence="2">MRouAeg1</strain>
        <tissue evidence="2">Muscle</tissue>
    </source>
</reference>
<evidence type="ECO:0000256" key="1">
    <source>
        <dbReference type="SAM" id="MobiDB-lite"/>
    </source>
</evidence>
<organism evidence="2 3">
    <name type="scientific">Rousettus aegyptiacus</name>
    <name type="common">Egyptian fruit bat</name>
    <name type="synonym">Pteropus aegyptiacus</name>
    <dbReference type="NCBI Taxonomy" id="9407"/>
    <lineage>
        <taxon>Eukaryota</taxon>
        <taxon>Metazoa</taxon>
        <taxon>Chordata</taxon>
        <taxon>Craniata</taxon>
        <taxon>Vertebrata</taxon>
        <taxon>Euteleostomi</taxon>
        <taxon>Mammalia</taxon>
        <taxon>Eutheria</taxon>
        <taxon>Laurasiatheria</taxon>
        <taxon>Chiroptera</taxon>
        <taxon>Yinpterochiroptera</taxon>
        <taxon>Pteropodoidea</taxon>
        <taxon>Pteropodidae</taxon>
        <taxon>Rousettinae</taxon>
        <taxon>Rousettus</taxon>
    </lineage>
</organism>